<dbReference type="STRING" id="288004.AL038_10155"/>
<evidence type="ECO:0000313" key="7">
    <source>
        <dbReference type="EMBL" id="AUI69712.2"/>
    </source>
</evidence>
<keyword evidence="5" id="KW-0812">Transmembrane</keyword>
<dbReference type="Gene3D" id="3.90.1720.10">
    <property type="entry name" value="endopeptidase domain like (from Nostoc punctiforme)"/>
    <property type="match status" value="1"/>
</dbReference>
<evidence type="ECO:0000256" key="1">
    <source>
        <dbReference type="ARBA" id="ARBA00007074"/>
    </source>
</evidence>
<protein>
    <recommendedName>
        <fullName evidence="6">NlpC/P60 domain-containing protein</fullName>
    </recommendedName>
</protein>
<dbReference type="InterPro" id="IPR038765">
    <property type="entry name" value="Papain-like_cys_pep_sf"/>
</dbReference>
<accession>A0A2N9YGQ9</accession>
<reference evidence="8" key="1">
    <citation type="submission" date="2016-12" db="EMBL/GenBank/DDBJ databases">
        <title>Complete Genome Sequence of Beggiatoa leptomitiformis D-401.</title>
        <authorList>
            <person name="Fomenkov A."/>
            <person name="Vincze T."/>
            <person name="Grabovich M."/>
            <person name="Anton B.P."/>
            <person name="Dubinina G."/>
            <person name="Orlova M."/>
            <person name="Belousova E."/>
            <person name="Roberts R.J."/>
        </authorList>
    </citation>
    <scope>NUCLEOTIDE SEQUENCE [LARGE SCALE GENOMIC DNA]</scope>
    <source>
        <strain evidence="8">D-401</strain>
    </source>
</reference>
<proteinExistence type="inferred from homology"/>
<dbReference type="InterPro" id="IPR000064">
    <property type="entry name" value="NLP_P60_dom"/>
</dbReference>
<dbReference type="GO" id="GO:0006508">
    <property type="term" value="P:proteolysis"/>
    <property type="evidence" value="ECO:0007669"/>
    <property type="project" value="UniProtKB-KW"/>
</dbReference>
<keyword evidence="5" id="KW-1133">Transmembrane helix</keyword>
<keyword evidence="8" id="KW-1185">Reference proteome</keyword>
<evidence type="ECO:0000256" key="5">
    <source>
        <dbReference type="SAM" id="Phobius"/>
    </source>
</evidence>
<evidence type="ECO:0000313" key="8">
    <source>
        <dbReference type="Proteomes" id="UP000234271"/>
    </source>
</evidence>
<dbReference type="PANTHER" id="PTHR47053">
    <property type="entry name" value="MUREIN DD-ENDOPEPTIDASE MEPH-RELATED"/>
    <property type="match status" value="1"/>
</dbReference>
<dbReference type="InterPro" id="IPR054512">
    <property type="entry name" value="NMB0315-like_N"/>
</dbReference>
<keyword evidence="3" id="KW-0378">Hydrolase</keyword>
<evidence type="ECO:0000256" key="3">
    <source>
        <dbReference type="ARBA" id="ARBA00022801"/>
    </source>
</evidence>
<keyword evidence="2" id="KW-0645">Protease</keyword>
<dbReference type="SUPFAM" id="SSF54001">
    <property type="entry name" value="Cysteine proteinases"/>
    <property type="match status" value="1"/>
</dbReference>
<keyword evidence="4" id="KW-0788">Thiol protease</keyword>
<dbReference type="PROSITE" id="PS51935">
    <property type="entry name" value="NLPC_P60"/>
    <property type="match status" value="1"/>
</dbReference>
<feature type="domain" description="NlpC/P60" evidence="6">
    <location>
        <begin position="518"/>
        <end position="640"/>
    </location>
</feature>
<dbReference type="EMBL" id="CP018889">
    <property type="protein sequence ID" value="AUI69712.2"/>
    <property type="molecule type" value="Genomic_DNA"/>
</dbReference>
<name>A0A2N9YGQ9_9GAMM</name>
<gene>
    <name evidence="7" type="ORF">BLE401_14125</name>
</gene>
<dbReference type="Pfam" id="PF22310">
    <property type="entry name" value="NMB0315_dom_I"/>
    <property type="match status" value="1"/>
</dbReference>
<comment type="similarity">
    <text evidence="1">Belongs to the peptidase C40 family.</text>
</comment>
<dbReference type="GO" id="GO:0008234">
    <property type="term" value="F:cysteine-type peptidase activity"/>
    <property type="evidence" value="ECO:0007669"/>
    <property type="project" value="UniProtKB-KW"/>
</dbReference>
<dbReference type="InterPro" id="IPR051202">
    <property type="entry name" value="Peptidase_C40"/>
</dbReference>
<dbReference type="Pfam" id="PF00877">
    <property type="entry name" value="NLPC_P60"/>
    <property type="match status" value="1"/>
</dbReference>
<dbReference type="Gene3D" id="3.10.450.350">
    <property type="match status" value="2"/>
</dbReference>
<organism evidence="7 8">
    <name type="scientific">Beggiatoa leptomitoformis</name>
    <dbReference type="NCBI Taxonomy" id="288004"/>
    <lineage>
        <taxon>Bacteria</taxon>
        <taxon>Pseudomonadati</taxon>
        <taxon>Pseudomonadota</taxon>
        <taxon>Gammaproteobacteria</taxon>
        <taxon>Thiotrichales</taxon>
        <taxon>Thiotrichaceae</taxon>
        <taxon>Beggiatoa</taxon>
    </lineage>
</organism>
<dbReference type="Proteomes" id="UP000234271">
    <property type="component" value="Chromosome"/>
</dbReference>
<sequence length="640" mass="71692">MVYKKMGYKQSLGSEVKPMNGLKVNSKDLFKTRHTLSGRFAQWWRQHFHDQPELPISLAGYEFSLEKGVRKRKFKRPKTAILTVSMLVSMGWWLTSTGALYEPNSSIHQFAKSLQNDIFSTKTPEHATPTDEETALLNEPIPTELADLFIPALTVLPTDWDYQNAAPSTDDDGEEEDTHNLEIAEAPESPWLDLNISEGDTLSTIFVRYQLNRGQLHEILDLGEQAGKLNALQPGQEVRIRRDVNGNVEDLIVDLDFSSELHISRGEEGFTKTVIKRDINTQVVFTQGCIGNNTLFDAGKQAGLSNRLLLQLVKQVFPEQLNVKEIKQGDTFKVFYTQYVAGESTEEGDILAVEFVTQGKPLYAVRQLSRTGEAVYYKPTNESVTQFSALLQQLGEKTCHGKSSQLAAQTTERNTTINKKSLVWQRVANSSAWALQQEDENSILSWFKAGEPLIKPKPIPVPKQPSLLTAKLNLNTNQQQAKKQAEVKANNTYLLKPATVAPKTPIVDNYVENYPTGDLRLKTALKNAQGLLGTPYRYGGTTPSGFDCSGFVYYNYHKVGIRVPRTAHEQYQSSRPVGKSNLKPGDLVFFRVRSGSRVDHVGIYMGGDKFIHAEATNKPVTITSLSDKYYSRYFIGGGRN</sequence>
<dbReference type="PANTHER" id="PTHR47053:SF1">
    <property type="entry name" value="MUREIN DD-ENDOPEPTIDASE MEPH-RELATED"/>
    <property type="match status" value="1"/>
</dbReference>
<keyword evidence="5" id="KW-0472">Membrane</keyword>
<evidence type="ECO:0000256" key="4">
    <source>
        <dbReference type="ARBA" id="ARBA00022807"/>
    </source>
</evidence>
<dbReference type="AlphaFoldDB" id="A0A2N9YGQ9"/>
<evidence type="ECO:0000259" key="6">
    <source>
        <dbReference type="PROSITE" id="PS51935"/>
    </source>
</evidence>
<feature type="transmembrane region" description="Helical" evidence="5">
    <location>
        <begin position="80"/>
        <end position="101"/>
    </location>
</feature>
<evidence type="ECO:0000256" key="2">
    <source>
        <dbReference type="ARBA" id="ARBA00022670"/>
    </source>
</evidence>